<dbReference type="InterPro" id="IPR010718">
    <property type="entry name" value="DUF1294"/>
</dbReference>
<reference evidence="9 17" key="6">
    <citation type="submission" date="2017-12" db="EMBL/GenBank/DDBJ databases">
        <title>A pool of 800 enterococci isolated from chicken carcass rinse samples from New Zealand.</title>
        <authorList>
            <person name="Zhang J."/>
            <person name="Rogers L."/>
            <person name="Midwinter A."/>
            <person name="French N."/>
        </authorList>
    </citation>
    <scope>NUCLEOTIDE SEQUENCE [LARGE SCALE GENOMIC DNA]</scope>
    <source>
        <strain evidence="9 17">EN697</strain>
    </source>
</reference>
<dbReference type="Proteomes" id="UP000224303">
    <property type="component" value="Unassembled WGS sequence"/>
</dbReference>
<reference evidence="7 15" key="7">
    <citation type="submission" date="2018-05" db="EMBL/GenBank/DDBJ databases">
        <title>Vancomycin-resistant Enterococcus faecium strain from Chelyabinsk, Russia.</title>
        <authorList>
            <person name="Gostev V."/>
            <person name="Goncharov A."/>
            <person name="Kolodzhieva V."/>
            <person name="Suvorov A."/>
            <person name="Sidorenko S."/>
            <person name="Zueva L."/>
        </authorList>
    </citation>
    <scope>NUCLEOTIDE SEQUENCE [LARGE SCALE GENOMIC DNA]</scope>
    <source>
        <strain evidence="7 15">20</strain>
    </source>
</reference>
<keyword evidence="1" id="KW-0472">Membrane</keyword>
<dbReference type="Proteomes" id="UP001260956">
    <property type="component" value="Unassembled WGS sequence"/>
</dbReference>
<feature type="transmembrane region" description="Helical" evidence="1">
    <location>
        <begin position="9"/>
        <end position="26"/>
    </location>
</feature>
<proteinExistence type="predicted"/>
<keyword evidence="1" id="KW-1133">Transmembrane helix</keyword>
<dbReference type="Proteomes" id="UP000253144">
    <property type="component" value="Unassembled WGS sequence"/>
</dbReference>
<dbReference type="EMBL" id="LEQJ01000003">
    <property type="protein sequence ID" value="RBS34318.1"/>
    <property type="molecule type" value="Genomic_DNA"/>
</dbReference>
<evidence type="ECO:0000313" key="17">
    <source>
        <dbReference type="Proteomes" id="UP000289562"/>
    </source>
</evidence>
<evidence type="ECO:0000313" key="15">
    <source>
        <dbReference type="Proteomes" id="UP000249070"/>
    </source>
</evidence>
<evidence type="ECO:0000313" key="3">
    <source>
        <dbReference type="EMBL" id="MDC4247060.1"/>
    </source>
</evidence>
<dbReference type="EMBL" id="JARPTX010000014">
    <property type="protein sequence ID" value="MDT2369688.1"/>
    <property type="molecule type" value="Genomic_DNA"/>
</dbReference>
<dbReference type="EMBL" id="PJVH01000019">
    <property type="protein sequence ID" value="RXU88808.1"/>
    <property type="molecule type" value="Genomic_DNA"/>
</dbReference>
<reference evidence="8 16" key="1">
    <citation type="submission" date="2015-06" db="EMBL/GenBank/DDBJ databases">
        <title>The Genome Sequence of Enterococcus faecium 131EA1.</title>
        <authorList>
            <consortium name="The Broad Institute Genomics Platform"/>
            <consortium name="The Broad Institute Genome Sequencing Center for Infectious Disease"/>
            <person name="Earl A.M."/>
            <person name="Van Tyne D."/>
            <person name="Lebreton F."/>
            <person name="Saavedra J.T."/>
            <person name="Gilmore M.S."/>
            <person name="Manson Mcguire A."/>
            <person name="Clock S."/>
            <person name="Crupain M."/>
            <person name="Rangan U."/>
            <person name="Young S."/>
            <person name="Abouelleil A."/>
            <person name="Cao P."/>
            <person name="Chapman S.B."/>
            <person name="Griggs A."/>
            <person name="Priest M."/>
            <person name="Shea T."/>
            <person name="Wortman J."/>
            <person name="Nusbaum C."/>
            <person name="Birren B."/>
        </authorList>
    </citation>
    <scope>NUCLEOTIDE SEQUENCE [LARGE SCALE GENOMIC DNA]</scope>
    <source>
        <strain evidence="8 16">131EA1</strain>
    </source>
</reference>
<evidence type="ECO:0000313" key="6">
    <source>
        <dbReference type="EMBL" id="PHL21581.1"/>
    </source>
</evidence>
<dbReference type="EMBL" id="QHGU01000022">
    <property type="protein sequence ID" value="PZM56044.1"/>
    <property type="molecule type" value="Genomic_DNA"/>
</dbReference>
<dbReference type="Proteomes" id="UP000194737">
    <property type="component" value="Unassembled WGS sequence"/>
</dbReference>
<feature type="transmembrane region" description="Helical" evidence="1">
    <location>
        <begin position="42"/>
        <end position="59"/>
    </location>
</feature>
<reference evidence="10 12" key="3">
    <citation type="submission" date="2016-04" db="EMBL/GenBank/DDBJ databases">
        <authorList>
            <person name="Millard A."/>
        </authorList>
    </citation>
    <scope>NUCLEOTIDE SEQUENCE [LARGE SCALE GENOMIC DNA]</scope>
    <source>
        <strain evidence="10">Isolate 22</strain>
    </source>
</reference>
<sequence>MDVLLHNPLWFYLFIVNFYLFCLMGYDKHQARTSGWRVPENNLIFVSLLGGGLGGLISRKVFHHKTRKKKFTIGFAAGVLVDLILIYFFH</sequence>
<evidence type="ECO:0000313" key="12">
    <source>
        <dbReference type="Proteomes" id="UP000183509"/>
    </source>
</evidence>
<dbReference type="EMBL" id="PCGC01000014">
    <property type="protein sequence ID" value="PHL21581.1"/>
    <property type="molecule type" value="Genomic_DNA"/>
</dbReference>
<gene>
    <name evidence="5" type="ORF">A5804_001218</name>
    <name evidence="2" type="ORF">AWT83_11555</name>
    <name evidence="6" type="ORF">CQR37_07840</name>
    <name evidence="9" type="ORF">CYQ77_07210</name>
    <name evidence="7" type="ORF">DKP91_06265</name>
    <name evidence="10" type="ORF">DTPHA_601853</name>
    <name evidence="8" type="ORF">EB12_00772</name>
    <name evidence="3" type="ORF">M3X98_03190</name>
    <name evidence="4" type="ORF">P6Z85_05880</name>
</gene>
<dbReference type="EMBL" id="FKLM01000032">
    <property type="protein sequence ID" value="SAM47673.1"/>
    <property type="molecule type" value="Genomic_DNA"/>
</dbReference>
<reference evidence="2 11" key="2">
    <citation type="submission" date="2016-01" db="EMBL/GenBank/DDBJ databases">
        <title>Molecular Mechanisms for transfer of large genomic segments between Enterococcus faecium strains.</title>
        <authorList>
            <person name="Garcia-Solache M.A."/>
            <person name="Lebreton F."/>
            <person name="Mclaughlin R.E."/>
            <person name="Whiteaker J.D."/>
            <person name="Gilmore M.S."/>
            <person name="Rice L.B."/>
        </authorList>
    </citation>
    <scope>NUCLEOTIDE SEQUENCE [LARGE SCALE GENOMIC DNA]</scope>
    <source>
        <strain evidence="2 11">D344RRF x C68</strain>
    </source>
</reference>
<organism evidence="6 14">
    <name type="scientific">Enterococcus faecium</name>
    <name type="common">Streptococcus faecium</name>
    <dbReference type="NCBI Taxonomy" id="1352"/>
    <lineage>
        <taxon>Bacteria</taxon>
        <taxon>Bacillati</taxon>
        <taxon>Bacillota</taxon>
        <taxon>Bacilli</taxon>
        <taxon>Lactobacillales</taxon>
        <taxon>Enterococcaceae</taxon>
        <taxon>Enterococcus</taxon>
    </lineage>
</organism>
<dbReference type="PATRIC" id="fig|1352.1358.peg.1622"/>
<feature type="transmembrane region" description="Helical" evidence="1">
    <location>
        <begin position="71"/>
        <end position="89"/>
    </location>
</feature>
<evidence type="ECO:0000313" key="14">
    <source>
        <dbReference type="Proteomes" id="UP000224303"/>
    </source>
</evidence>
<keyword evidence="1" id="KW-0812">Transmembrane</keyword>
<dbReference type="Proteomes" id="UP000070452">
    <property type="component" value="Unassembled WGS sequence"/>
</dbReference>
<evidence type="ECO:0000313" key="10">
    <source>
        <dbReference type="EMBL" id="SAM47673.1"/>
    </source>
</evidence>
<evidence type="ECO:0000313" key="9">
    <source>
        <dbReference type="EMBL" id="RXU88808.1"/>
    </source>
</evidence>
<evidence type="ECO:0000313" key="5">
    <source>
        <dbReference type="EMBL" id="OTN99727.1"/>
    </source>
</evidence>
<dbReference type="Proteomes" id="UP000183509">
    <property type="component" value="Unassembled WGS sequence"/>
</dbReference>
<dbReference type="Proteomes" id="UP000249070">
    <property type="component" value="Unassembled WGS sequence"/>
</dbReference>
<dbReference type="GeneID" id="66454454"/>
<dbReference type="EMBL" id="LRHK01000001">
    <property type="protein sequence ID" value="KWX19075.1"/>
    <property type="molecule type" value="Genomic_DNA"/>
</dbReference>
<evidence type="ECO:0000313" key="4">
    <source>
        <dbReference type="EMBL" id="MDT2369688.1"/>
    </source>
</evidence>
<dbReference type="Proteomes" id="UP000289562">
    <property type="component" value="Unassembled WGS sequence"/>
</dbReference>
<dbReference type="STRING" id="1352.AL014_06880"/>
<dbReference type="Pfam" id="PF06961">
    <property type="entry name" value="DUF1294"/>
    <property type="match status" value="1"/>
</dbReference>
<name>A0A132Z0C4_ENTFC</name>
<protein>
    <submittedName>
        <fullName evidence="6">DUF1294 domain-containing protein</fullName>
    </submittedName>
    <submittedName>
        <fullName evidence="10">Membrane protein</fullName>
    </submittedName>
</protein>
<dbReference type="RefSeq" id="WP_002288344.1">
    <property type="nucleotide sequence ID" value="NZ_AP019394.1"/>
</dbReference>
<reference evidence="3" key="8">
    <citation type="submission" date="2022-05" db="EMBL/GenBank/DDBJ databases">
        <title>Draft genome sequences of Clostridium perfringens strains isolated from Peru.</title>
        <authorList>
            <person name="Hurtado R."/>
            <person name="Lima L."/>
            <person name="Sousa T."/>
            <person name="Jaiswal A.K."/>
            <person name="Tiwari S."/>
            <person name="Maturrano L."/>
            <person name="Brenig B."/>
            <person name="Azevedo V."/>
        </authorList>
    </citation>
    <scope>NUCLEOTIDE SEQUENCE</scope>
    <source>
        <strain evidence="3">CP4</strain>
    </source>
</reference>
<evidence type="ECO:0000313" key="8">
    <source>
        <dbReference type="EMBL" id="RBS34318.1"/>
    </source>
</evidence>
<evidence type="ECO:0000256" key="1">
    <source>
        <dbReference type="SAM" id="Phobius"/>
    </source>
</evidence>
<dbReference type="EMBL" id="JAMWMK010000003">
    <property type="protein sequence ID" value="MDC4247060.1"/>
    <property type="molecule type" value="Genomic_DNA"/>
</dbReference>
<dbReference type="Proteomes" id="UP001141166">
    <property type="component" value="Unassembled WGS sequence"/>
</dbReference>
<reference evidence="5 13" key="4">
    <citation type="submission" date="2017-05" db="EMBL/GenBank/DDBJ databases">
        <title>The Genome Sequence of Enterococcus faecium 6F2_DIV0138.</title>
        <authorList>
            <consortium name="The Broad Institute Genomics Platform"/>
            <consortium name="The Broad Institute Genomic Center for Infectious Diseases"/>
            <person name="Earl A."/>
            <person name="Manson A."/>
            <person name="Schwartman J."/>
            <person name="Gilmore M."/>
            <person name="Abouelleil A."/>
            <person name="Cao P."/>
            <person name="Chapman S."/>
            <person name="Cusick C."/>
            <person name="Shea T."/>
            <person name="Young S."/>
            <person name="Neafsey D."/>
            <person name="Nusbaum C."/>
            <person name="Birren B."/>
        </authorList>
    </citation>
    <scope>NUCLEOTIDE SEQUENCE [LARGE SCALE GENOMIC DNA]</scope>
    <source>
        <strain evidence="5 13">6F2_DIV0138</strain>
    </source>
</reference>
<reference evidence="6 14" key="5">
    <citation type="submission" date="2017-10" db="EMBL/GenBank/DDBJ databases">
        <title>Draft genomes of the Enterococcus faecium isolated from human feces before and after Helicobacter pylori eradication therapy.</title>
        <authorList>
            <person name="Prianichniikov N.A."/>
            <person name="Glushchenko O.E."/>
            <person name="Malakhova M.V."/>
        </authorList>
    </citation>
    <scope>NUCLEOTIDE SEQUENCE [LARGE SCALE GENOMIC DNA]</scope>
    <source>
        <strain evidence="6 14">Hp_5-7</strain>
    </source>
</reference>
<reference evidence="4" key="9">
    <citation type="submission" date="2023-03" db="EMBL/GenBank/DDBJ databases">
        <authorList>
            <person name="Shen W."/>
            <person name="Cai J."/>
        </authorList>
    </citation>
    <scope>NUCLEOTIDE SEQUENCE</scope>
    <source>
        <strain evidence="4">B1010-2</strain>
    </source>
</reference>
<evidence type="ECO:0000313" key="11">
    <source>
        <dbReference type="Proteomes" id="UP000070452"/>
    </source>
</evidence>
<comment type="caution">
    <text evidence="6">The sequence shown here is derived from an EMBL/GenBank/DDBJ whole genome shotgun (WGS) entry which is preliminary data.</text>
</comment>
<evidence type="ECO:0000313" key="16">
    <source>
        <dbReference type="Proteomes" id="UP000253144"/>
    </source>
</evidence>
<evidence type="ECO:0000313" key="7">
    <source>
        <dbReference type="EMBL" id="PZM56044.1"/>
    </source>
</evidence>
<dbReference type="EMBL" id="NGLB01000001">
    <property type="protein sequence ID" value="OTN99727.1"/>
    <property type="molecule type" value="Genomic_DNA"/>
</dbReference>
<evidence type="ECO:0000313" key="2">
    <source>
        <dbReference type="EMBL" id="KWX19075.1"/>
    </source>
</evidence>
<evidence type="ECO:0000313" key="13">
    <source>
        <dbReference type="Proteomes" id="UP000194737"/>
    </source>
</evidence>
<dbReference type="AlphaFoldDB" id="A0A132Z0C4"/>
<accession>A0A132Z0C4</accession>